<dbReference type="PANTHER" id="PTHR10724:SF10">
    <property type="entry name" value="S1 RNA-BINDING DOMAIN-CONTAINING PROTEIN 1"/>
    <property type="match status" value="1"/>
</dbReference>
<dbReference type="NCBIfam" id="NF040579">
    <property type="entry name" value="S1_dom_CvfD"/>
    <property type="match status" value="1"/>
</dbReference>
<gene>
    <name evidence="2" type="ORF">FD25_GL001019</name>
</gene>
<dbReference type="PATRIC" id="fig|1423715.3.peg.1048"/>
<dbReference type="GO" id="GO:0003735">
    <property type="term" value="F:structural constituent of ribosome"/>
    <property type="evidence" value="ECO:0007669"/>
    <property type="project" value="TreeGrafter"/>
</dbReference>
<evidence type="ECO:0000313" key="2">
    <source>
        <dbReference type="EMBL" id="KRK93693.1"/>
    </source>
</evidence>
<feature type="domain" description="S1 motif" evidence="1">
    <location>
        <begin position="17"/>
        <end position="86"/>
    </location>
</feature>
<dbReference type="SUPFAM" id="SSF50249">
    <property type="entry name" value="Nucleic acid-binding proteins"/>
    <property type="match status" value="1"/>
</dbReference>
<dbReference type="AlphaFoldDB" id="A0A0R1LDI7"/>
<dbReference type="PANTHER" id="PTHR10724">
    <property type="entry name" value="30S RIBOSOMAL PROTEIN S1"/>
    <property type="match status" value="1"/>
</dbReference>
<name>A0A0R1LDI7_9LACO</name>
<dbReference type="Gene3D" id="2.40.50.140">
    <property type="entry name" value="Nucleic acid-binding proteins"/>
    <property type="match status" value="1"/>
</dbReference>
<dbReference type="InterPro" id="IPR050437">
    <property type="entry name" value="Ribos_protein_bS1-like"/>
</dbReference>
<evidence type="ECO:0000259" key="1">
    <source>
        <dbReference type="PROSITE" id="PS50126"/>
    </source>
</evidence>
<protein>
    <submittedName>
        <fullName evidence="2">RNA-binding protein</fullName>
    </submittedName>
</protein>
<dbReference type="Proteomes" id="UP000051955">
    <property type="component" value="Unassembled WGS sequence"/>
</dbReference>
<dbReference type="EMBL" id="AZDV01000028">
    <property type="protein sequence ID" value="KRK93693.1"/>
    <property type="molecule type" value="Genomic_DNA"/>
</dbReference>
<organism evidence="2 3">
    <name type="scientific">Levilactobacillus acidifarinae DSM 19394 = JCM 15949</name>
    <dbReference type="NCBI Taxonomy" id="1423715"/>
    <lineage>
        <taxon>Bacteria</taxon>
        <taxon>Bacillati</taxon>
        <taxon>Bacillota</taxon>
        <taxon>Bacilli</taxon>
        <taxon>Lactobacillales</taxon>
        <taxon>Lactobacillaceae</taxon>
        <taxon>Levilactobacillus</taxon>
    </lineage>
</organism>
<dbReference type="InterPro" id="IPR003029">
    <property type="entry name" value="S1_domain"/>
</dbReference>
<accession>A0A0R1LDI7</accession>
<dbReference type="STRING" id="1423715.FD25_GL001019"/>
<evidence type="ECO:0000313" key="3">
    <source>
        <dbReference type="Proteomes" id="UP000051955"/>
    </source>
</evidence>
<dbReference type="InterPro" id="IPR012340">
    <property type="entry name" value="NA-bd_OB-fold"/>
</dbReference>
<dbReference type="GO" id="GO:0006412">
    <property type="term" value="P:translation"/>
    <property type="evidence" value="ECO:0007669"/>
    <property type="project" value="TreeGrafter"/>
</dbReference>
<sequence length="140" mass="15922">MSDFYSKGGIPMTFKIGQRVSGRVTGIQPYGAFVSLGGHRQGLIHISECHCGYVKDIHDYLKVNQEVNVVVLDIDEFTGKISLSLRCLERLDTENVPSEHQRHHYWTNHRVAIGFKPIADRLTGWKTEATQRLNDQQASR</sequence>
<dbReference type="FunFam" id="2.40.50.140:FF:000051">
    <property type="entry name" value="RNA-binding transcriptional accessory protein"/>
    <property type="match status" value="1"/>
</dbReference>
<reference evidence="2 3" key="1">
    <citation type="journal article" date="2015" name="Genome Announc.">
        <title>Expanding the biotechnology potential of lactobacilli through comparative genomics of 213 strains and associated genera.</title>
        <authorList>
            <person name="Sun Z."/>
            <person name="Harris H.M."/>
            <person name="McCann A."/>
            <person name="Guo C."/>
            <person name="Argimon S."/>
            <person name="Zhang W."/>
            <person name="Yang X."/>
            <person name="Jeffery I.B."/>
            <person name="Cooney J.C."/>
            <person name="Kagawa T.F."/>
            <person name="Liu W."/>
            <person name="Song Y."/>
            <person name="Salvetti E."/>
            <person name="Wrobel A."/>
            <person name="Rasinkangas P."/>
            <person name="Parkhill J."/>
            <person name="Rea M.C."/>
            <person name="O'Sullivan O."/>
            <person name="Ritari J."/>
            <person name="Douillard F.P."/>
            <person name="Paul Ross R."/>
            <person name="Yang R."/>
            <person name="Briner A.E."/>
            <person name="Felis G.E."/>
            <person name="de Vos W.M."/>
            <person name="Barrangou R."/>
            <person name="Klaenhammer T.R."/>
            <person name="Caufield P.W."/>
            <person name="Cui Y."/>
            <person name="Zhang H."/>
            <person name="O'Toole P.W."/>
        </authorList>
    </citation>
    <scope>NUCLEOTIDE SEQUENCE [LARGE SCALE GENOMIC DNA]</scope>
    <source>
        <strain evidence="2 3">DSM 19394</strain>
    </source>
</reference>
<dbReference type="PROSITE" id="PS50126">
    <property type="entry name" value="S1"/>
    <property type="match status" value="1"/>
</dbReference>
<dbReference type="GO" id="GO:0003729">
    <property type="term" value="F:mRNA binding"/>
    <property type="evidence" value="ECO:0007669"/>
    <property type="project" value="UniProtKB-ARBA"/>
</dbReference>
<comment type="caution">
    <text evidence="2">The sequence shown here is derived from an EMBL/GenBank/DDBJ whole genome shotgun (WGS) entry which is preliminary data.</text>
</comment>
<proteinExistence type="predicted"/>
<keyword evidence="3" id="KW-1185">Reference proteome</keyword>
<dbReference type="Pfam" id="PF00575">
    <property type="entry name" value="S1"/>
    <property type="match status" value="1"/>
</dbReference>
<dbReference type="GO" id="GO:0005737">
    <property type="term" value="C:cytoplasm"/>
    <property type="evidence" value="ECO:0007669"/>
    <property type="project" value="UniProtKB-ARBA"/>
</dbReference>
<dbReference type="SMART" id="SM00316">
    <property type="entry name" value="S1"/>
    <property type="match status" value="1"/>
</dbReference>